<gene>
    <name evidence="1" type="ORF">HHI36_015424</name>
</gene>
<dbReference type="AlphaFoldDB" id="A0ABD2N5J3"/>
<feature type="non-terminal residue" evidence="1">
    <location>
        <position position="1"/>
    </location>
</feature>
<dbReference type="Proteomes" id="UP001516400">
    <property type="component" value="Unassembled WGS sequence"/>
</dbReference>
<reference evidence="1 2" key="1">
    <citation type="journal article" date="2021" name="BMC Biol.">
        <title>Horizontally acquired antibacterial genes associated with adaptive radiation of ladybird beetles.</title>
        <authorList>
            <person name="Li H.S."/>
            <person name="Tang X.F."/>
            <person name="Huang Y.H."/>
            <person name="Xu Z.Y."/>
            <person name="Chen M.L."/>
            <person name="Du X.Y."/>
            <person name="Qiu B.Y."/>
            <person name="Chen P.T."/>
            <person name="Zhang W."/>
            <person name="Slipinski A."/>
            <person name="Escalona H.E."/>
            <person name="Waterhouse R.M."/>
            <person name="Zwick A."/>
            <person name="Pang H."/>
        </authorList>
    </citation>
    <scope>NUCLEOTIDE SEQUENCE [LARGE SCALE GENOMIC DNA]</scope>
    <source>
        <strain evidence="1">SYSU2018</strain>
    </source>
</reference>
<evidence type="ECO:0000313" key="1">
    <source>
        <dbReference type="EMBL" id="KAL3274006.1"/>
    </source>
</evidence>
<proteinExistence type="predicted"/>
<comment type="caution">
    <text evidence="1">The sequence shown here is derived from an EMBL/GenBank/DDBJ whole genome shotgun (WGS) entry which is preliminary data.</text>
</comment>
<keyword evidence="2" id="KW-1185">Reference proteome</keyword>
<dbReference type="EMBL" id="JABFTP020000062">
    <property type="protein sequence ID" value="KAL3274006.1"/>
    <property type="molecule type" value="Genomic_DNA"/>
</dbReference>
<protein>
    <submittedName>
        <fullName evidence="1">Uncharacterized protein</fullName>
    </submittedName>
</protein>
<sequence>NRYPQLETVFKGEQKELVEKLLRGKKTRPHEGSLQKMRKKKRTYVGGVRVDGRITFTLWSSSQGAKGRRKGQNE</sequence>
<organism evidence="1 2">
    <name type="scientific">Cryptolaemus montrouzieri</name>
    <dbReference type="NCBI Taxonomy" id="559131"/>
    <lineage>
        <taxon>Eukaryota</taxon>
        <taxon>Metazoa</taxon>
        <taxon>Ecdysozoa</taxon>
        <taxon>Arthropoda</taxon>
        <taxon>Hexapoda</taxon>
        <taxon>Insecta</taxon>
        <taxon>Pterygota</taxon>
        <taxon>Neoptera</taxon>
        <taxon>Endopterygota</taxon>
        <taxon>Coleoptera</taxon>
        <taxon>Polyphaga</taxon>
        <taxon>Cucujiformia</taxon>
        <taxon>Coccinelloidea</taxon>
        <taxon>Coccinellidae</taxon>
        <taxon>Scymninae</taxon>
        <taxon>Scymnini</taxon>
        <taxon>Cryptolaemus</taxon>
    </lineage>
</organism>
<name>A0ABD2N5J3_9CUCU</name>
<evidence type="ECO:0000313" key="2">
    <source>
        <dbReference type="Proteomes" id="UP001516400"/>
    </source>
</evidence>
<accession>A0ABD2N5J3</accession>